<name>A0A3R8CG63_PREIN</name>
<dbReference type="AlphaFoldDB" id="A0A3R8CG63"/>
<sequence length="139" mass="16394">MTNFANWDIIFKYFTMKLMDYFNYIEERLSFLAFRIVTRGSLNLNDINIHSESFFMHLLNFIYDWNLCNANAERNNMPGIDLIYNTEAIIIQVSSTSTKEKIQNSLNKIPIAKFNGYNFKFLSLAREVDKLTKKTYSVT</sequence>
<feature type="domain" description="SMEK" evidence="1">
    <location>
        <begin position="24"/>
        <end position="136"/>
    </location>
</feature>
<evidence type="ECO:0000313" key="3">
    <source>
        <dbReference type="Proteomes" id="UP000283868"/>
    </source>
</evidence>
<accession>A0A3R8CG63</accession>
<reference evidence="2 3" key="1">
    <citation type="submission" date="2018-08" db="EMBL/GenBank/DDBJ databases">
        <title>Comparative analysis of Prevotella intermedia strains.</title>
        <authorList>
            <person name="Moon J.-H."/>
            <person name="Lee J.-H."/>
        </authorList>
    </citation>
    <scope>NUCLEOTIDE SEQUENCE [LARGE SCALE GENOMIC DNA]</scope>
    <source>
        <strain evidence="2 3">ATCC 15033</strain>
    </source>
</reference>
<dbReference type="Proteomes" id="UP000283868">
    <property type="component" value="Unassembled WGS sequence"/>
</dbReference>
<evidence type="ECO:0000313" key="2">
    <source>
        <dbReference type="EMBL" id="RRF87062.1"/>
    </source>
</evidence>
<gene>
    <name evidence="2" type="ORF">D2S45_08270</name>
</gene>
<comment type="caution">
    <text evidence="2">The sequence shown here is derived from an EMBL/GenBank/DDBJ whole genome shotgun (WGS) entry which is preliminary data.</text>
</comment>
<proteinExistence type="predicted"/>
<organism evidence="2 3">
    <name type="scientific">Prevotella intermedia</name>
    <dbReference type="NCBI Taxonomy" id="28131"/>
    <lineage>
        <taxon>Bacteria</taxon>
        <taxon>Pseudomonadati</taxon>
        <taxon>Bacteroidota</taxon>
        <taxon>Bacteroidia</taxon>
        <taxon>Bacteroidales</taxon>
        <taxon>Prevotellaceae</taxon>
        <taxon>Prevotella</taxon>
    </lineage>
</organism>
<evidence type="ECO:0000259" key="1">
    <source>
        <dbReference type="Pfam" id="PF21941"/>
    </source>
</evidence>
<dbReference type="Pfam" id="PF21941">
    <property type="entry name" value="SMEK_N"/>
    <property type="match status" value="1"/>
</dbReference>
<dbReference type="NCBIfam" id="NF033859">
    <property type="entry name" value="SMEK_N"/>
    <property type="match status" value="1"/>
</dbReference>
<keyword evidence="3" id="KW-1185">Reference proteome</keyword>
<dbReference type="EMBL" id="QXEN01000012">
    <property type="protein sequence ID" value="RRF87062.1"/>
    <property type="molecule type" value="Genomic_DNA"/>
</dbReference>
<dbReference type="InterPro" id="IPR047740">
    <property type="entry name" value="SMEK_dom"/>
</dbReference>
<protein>
    <recommendedName>
        <fullName evidence="1">SMEK domain-containing protein</fullName>
    </recommendedName>
</protein>